<dbReference type="OrthoDB" id="9758568at2"/>
<dbReference type="SUPFAM" id="SSF54211">
    <property type="entry name" value="Ribosomal protein S5 domain 2-like"/>
    <property type="match status" value="1"/>
</dbReference>
<keyword evidence="7" id="KW-1185">Reference proteome</keyword>
<dbReference type="Gene3D" id="1.10.8.60">
    <property type="match status" value="1"/>
</dbReference>
<dbReference type="Proteomes" id="UP000278222">
    <property type="component" value="Unassembled WGS sequence"/>
</dbReference>
<dbReference type="InterPro" id="IPR020568">
    <property type="entry name" value="Ribosomal_Su5_D2-typ_SF"/>
</dbReference>
<dbReference type="InterPro" id="IPR046843">
    <property type="entry name" value="LonB_AAA-LID"/>
</dbReference>
<dbReference type="Pfam" id="PF20437">
    <property type="entry name" value="LonC_helical"/>
    <property type="match status" value="1"/>
</dbReference>
<dbReference type="Pfam" id="PF05362">
    <property type="entry name" value="Lon_C"/>
    <property type="match status" value="1"/>
</dbReference>
<dbReference type="EMBL" id="RJKX01000019">
    <property type="protein sequence ID" value="ROP81067.1"/>
    <property type="molecule type" value="Genomic_DNA"/>
</dbReference>
<dbReference type="InterPro" id="IPR014721">
    <property type="entry name" value="Ribsml_uS5_D2-typ_fold_subgr"/>
</dbReference>
<dbReference type="GO" id="GO:0004176">
    <property type="term" value="F:ATP-dependent peptidase activity"/>
    <property type="evidence" value="ECO:0007669"/>
    <property type="project" value="UniProtKB-UniRule"/>
</dbReference>
<gene>
    <name evidence="6" type="ORF">EDC65_5402</name>
</gene>
<dbReference type="InterPro" id="IPR027065">
    <property type="entry name" value="Lon_Prtase"/>
</dbReference>
<feature type="active site" evidence="2">
    <location>
        <position position="656"/>
    </location>
</feature>
<dbReference type="PANTHER" id="PTHR10046">
    <property type="entry name" value="ATP DEPENDENT LON PROTEASE FAMILY MEMBER"/>
    <property type="match status" value="1"/>
</dbReference>
<feature type="active site" evidence="2">
    <location>
        <position position="699"/>
    </location>
</feature>
<reference evidence="6 7" key="1">
    <citation type="submission" date="2018-11" db="EMBL/GenBank/DDBJ databases">
        <title>Genomic Encyclopedia of Type Strains, Phase IV (KMG-IV): sequencing the most valuable type-strain genomes for metagenomic binning, comparative biology and taxonomic classification.</title>
        <authorList>
            <person name="Goeker M."/>
        </authorList>
    </citation>
    <scope>NUCLEOTIDE SEQUENCE [LARGE SCALE GENOMIC DNA]</scope>
    <source>
        <strain evidence="6 7">DSM 5900</strain>
    </source>
</reference>
<dbReference type="Gene3D" id="3.30.230.10">
    <property type="match status" value="1"/>
</dbReference>
<accession>A0A3N1KNZ5</accession>
<dbReference type="Pfam" id="PF20436">
    <property type="entry name" value="LonB_AAA-LID"/>
    <property type="match status" value="1"/>
</dbReference>
<proteinExistence type="inferred from homology"/>
<dbReference type="GO" id="GO:0030163">
    <property type="term" value="P:protein catabolic process"/>
    <property type="evidence" value="ECO:0007669"/>
    <property type="project" value="InterPro"/>
</dbReference>
<comment type="caution">
    <text evidence="6">The sequence shown here is derived from an EMBL/GenBank/DDBJ whole genome shotgun (WGS) entry which is preliminary data.</text>
</comment>
<dbReference type="InterPro" id="IPR027417">
    <property type="entry name" value="P-loop_NTPase"/>
</dbReference>
<evidence type="ECO:0000259" key="5">
    <source>
        <dbReference type="PROSITE" id="PS51786"/>
    </source>
</evidence>
<dbReference type="GO" id="GO:0004252">
    <property type="term" value="F:serine-type endopeptidase activity"/>
    <property type="evidence" value="ECO:0007669"/>
    <property type="project" value="UniProtKB-UniRule"/>
</dbReference>
<protein>
    <recommendedName>
        <fullName evidence="2">endopeptidase La</fullName>
        <ecNumber evidence="2">3.4.21.53</ecNumber>
    </recommendedName>
</protein>
<evidence type="ECO:0000256" key="1">
    <source>
        <dbReference type="ARBA" id="ARBA00022670"/>
    </source>
</evidence>
<comment type="catalytic activity">
    <reaction evidence="2">
        <text>Hydrolysis of proteins in presence of ATP.</text>
        <dbReference type="EC" id="3.4.21.53"/>
    </reaction>
</comment>
<keyword evidence="1 2" id="KW-0645">Protease</keyword>
<feature type="coiled-coil region" evidence="3">
    <location>
        <begin position="199"/>
        <end position="226"/>
    </location>
</feature>
<name>A0A3N1KNZ5_9PROT</name>
<dbReference type="GO" id="GO:0006508">
    <property type="term" value="P:proteolysis"/>
    <property type="evidence" value="ECO:0007669"/>
    <property type="project" value="UniProtKB-KW"/>
</dbReference>
<evidence type="ECO:0000313" key="6">
    <source>
        <dbReference type="EMBL" id="ROP81067.1"/>
    </source>
</evidence>
<feature type="domain" description="Lon proteolytic" evidence="5">
    <location>
        <begin position="566"/>
        <end position="761"/>
    </location>
</feature>
<dbReference type="RefSeq" id="WP_123695562.1">
    <property type="nucleotide sequence ID" value="NZ_AP019700.1"/>
</dbReference>
<dbReference type="InterPro" id="IPR008269">
    <property type="entry name" value="Lon_proteolytic"/>
</dbReference>
<keyword evidence="2" id="KW-0378">Hydrolase</keyword>
<dbReference type="EC" id="3.4.21.53" evidence="2"/>
<evidence type="ECO:0000256" key="2">
    <source>
        <dbReference type="PROSITE-ProRule" id="PRU01122"/>
    </source>
</evidence>
<feature type="region of interest" description="Disordered" evidence="4">
    <location>
        <begin position="791"/>
        <end position="816"/>
    </location>
</feature>
<evidence type="ECO:0000256" key="4">
    <source>
        <dbReference type="SAM" id="MobiDB-lite"/>
    </source>
</evidence>
<dbReference type="SUPFAM" id="SSF52540">
    <property type="entry name" value="P-loop containing nucleoside triphosphate hydrolases"/>
    <property type="match status" value="2"/>
</dbReference>
<dbReference type="PROSITE" id="PS51786">
    <property type="entry name" value="LON_PROTEOLYTIC"/>
    <property type="match status" value="1"/>
</dbReference>
<evidence type="ECO:0000256" key="3">
    <source>
        <dbReference type="SAM" id="Coils"/>
    </source>
</evidence>
<organism evidence="6 7">
    <name type="scientific">Stella humosa</name>
    <dbReference type="NCBI Taxonomy" id="94"/>
    <lineage>
        <taxon>Bacteria</taxon>
        <taxon>Pseudomonadati</taxon>
        <taxon>Pseudomonadota</taxon>
        <taxon>Alphaproteobacteria</taxon>
        <taxon>Rhodospirillales</taxon>
        <taxon>Stellaceae</taxon>
        <taxon>Stella</taxon>
    </lineage>
</organism>
<dbReference type="PRINTS" id="PR00830">
    <property type="entry name" value="ENDOLAPTASE"/>
</dbReference>
<dbReference type="InterPro" id="IPR046844">
    <property type="entry name" value="Lon-like_helical"/>
</dbReference>
<dbReference type="Pfam" id="PF13654">
    <property type="entry name" value="AAA_32"/>
    <property type="match status" value="1"/>
</dbReference>
<keyword evidence="2" id="KW-0720">Serine protease</keyword>
<comment type="similarity">
    <text evidence="2">Belongs to the peptidase S16 family.</text>
</comment>
<sequence length="816" mass="88770">MAKLTADQLYSATDPAAIPFDSTADAAPLTGLVGQERALEAIEFAIGMRRDGYNLFVLGPAGTGKHTLIQHLLTTQAAADPVPPDWAYVHNFENPSQPRALRLPPGRAAPLAAAMRRLVQELRATLPAAFESDDYRQRREVVDEQFKQRQERAFVDLSERAQKEDVALVRTPNGLALAPARDGEVMAPDVFKALPQPDQDRLKAAIERFQEELQAIVRRLPDWEREHRELVRQLNRDVTRFAVAHLIEEMRKGFLDLTAVQAFLDAVERDIMDHAEDFLPKPQQGPEAMMGVLAGGAGGEPASGRRYQVNVFVDQTGATGAPVVYEDHPTHPTLVGRIEHQARFGALVTDFNLMKPGALHAANGGYLVLDAYRVLANGFAWESLKRALAARRVKLESLEAMLSMTSTVLLEPEPIPLDIKVVLIGPPQLYYMLAANDPDFGKLFKVGADFDDRMARDGGNTGLYARLIAASAVRAGIRPVDRTGMARLIDHSARMTGDSERLSLRVRILEDLMQEADWQAGRAGSPTVDAAAVQRAIDAQRRRDDRLYSRALEEMRRGTYLVETTGTAVGQINGLAVQSIGGFSFGLPSRITARVRLGNGEVRDIERESELGGSLHTKGVLILTGFLGSRFGLNRRLALAATLVFEQSYGGVDGDSASSTELYALLSALSEIPLKQSIAVTGSVDQRGRVQPIGGVNEKVEGFFDVCAARGLTGEQGVMIPSTNVKNLMVRPDVARAVAEGRFHVWSVATVDEGIEILTGVPAGEADAGGNWPPGTVNHAVARRLARFADRAEAARPPARGPGSVGREHRHGRRDG</sequence>
<dbReference type="GO" id="GO:0005524">
    <property type="term" value="F:ATP binding"/>
    <property type="evidence" value="ECO:0007669"/>
    <property type="project" value="InterPro"/>
</dbReference>
<dbReference type="InterPro" id="IPR041699">
    <property type="entry name" value="AAA_32"/>
</dbReference>
<dbReference type="AlphaFoldDB" id="A0A3N1KNZ5"/>
<evidence type="ECO:0000313" key="7">
    <source>
        <dbReference type="Proteomes" id="UP000278222"/>
    </source>
</evidence>
<dbReference type="Gene3D" id="3.40.50.300">
    <property type="entry name" value="P-loop containing nucleotide triphosphate hydrolases"/>
    <property type="match status" value="2"/>
</dbReference>
<keyword evidence="3" id="KW-0175">Coiled coil</keyword>